<organism evidence="3 4">
    <name type="scientific">Gigaspora rosea</name>
    <dbReference type="NCBI Taxonomy" id="44941"/>
    <lineage>
        <taxon>Eukaryota</taxon>
        <taxon>Fungi</taxon>
        <taxon>Fungi incertae sedis</taxon>
        <taxon>Mucoromycota</taxon>
        <taxon>Glomeromycotina</taxon>
        <taxon>Glomeromycetes</taxon>
        <taxon>Diversisporales</taxon>
        <taxon>Gigasporaceae</taxon>
        <taxon>Gigaspora</taxon>
    </lineage>
</organism>
<name>A0A397V031_9GLOM</name>
<keyword evidence="4" id="KW-1185">Reference proteome</keyword>
<feature type="transmembrane region" description="Helical" evidence="2">
    <location>
        <begin position="78"/>
        <end position="108"/>
    </location>
</feature>
<feature type="compositionally biased region" description="Polar residues" evidence="1">
    <location>
        <begin position="1"/>
        <end position="12"/>
    </location>
</feature>
<dbReference type="AlphaFoldDB" id="A0A397V031"/>
<feature type="region of interest" description="Disordered" evidence="1">
    <location>
        <begin position="1"/>
        <end position="25"/>
    </location>
</feature>
<keyword evidence="2" id="KW-0812">Transmembrane</keyword>
<keyword evidence="2" id="KW-1133">Transmembrane helix</keyword>
<dbReference type="OrthoDB" id="2398711at2759"/>
<evidence type="ECO:0000313" key="3">
    <source>
        <dbReference type="EMBL" id="RIB15322.1"/>
    </source>
</evidence>
<keyword evidence="2" id="KW-0472">Membrane</keyword>
<evidence type="ECO:0000256" key="2">
    <source>
        <dbReference type="SAM" id="Phobius"/>
    </source>
</evidence>
<feature type="transmembrane region" description="Helical" evidence="2">
    <location>
        <begin position="114"/>
        <end position="142"/>
    </location>
</feature>
<dbReference type="Proteomes" id="UP000266673">
    <property type="component" value="Unassembled WGS sequence"/>
</dbReference>
<gene>
    <name evidence="3" type="ORF">C2G38_1588156</name>
</gene>
<evidence type="ECO:0000256" key="1">
    <source>
        <dbReference type="SAM" id="MobiDB-lite"/>
    </source>
</evidence>
<protein>
    <submittedName>
        <fullName evidence="3">Uncharacterized protein</fullName>
    </submittedName>
</protein>
<dbReference type="EMBL" id="QKWP01000753">
    <property type="protein sequence ID" value="RIB15322.1"/>
    <property type="molecule type" value="Genomic_DNA"/>
</dbReference>
<sequence>MTTSPPTLATKTPSKEGLLPSDPLPSKGYNDYETRQPDFGTLVASYNFIDGTDQACESLVHYITNPRKLREDHPVWHYFYLCTLIFVAFVSLFIGPVIFGMLAAIGGIGTPLALSFFGSVVGLVLGIVFGVVFSVVCIVALVRLLGLSAEWVLDTLWNGGNDLLEISRQQVLTLLNIPDNRPHQHHHHQH</sequence>
<comment type="caution">
    <text evidence="3">The sequence shown here is derived from an EMBL/GenBank/DDBJ whole genome shotgun (WGS) entry which is preliminary data.</text>
</comment>
<accession>A0A397V031</accession>
<reference evidence="3 4" key="1">
    <citation type="submission" date="2018-06" db="EMBL/GenBank/DDBJ databases">
        <title>Comparative genomics reveals the genomic features of Rhizophagus irregularis, R. cerebriforme, R. diaphanum and Gigaspora rosea, and their symbiotic lifestyle signature.</title>
        <authorList>
            <person name="Morin E."/>
            <person name="San Clemente H."/>
            <person name="Chen E.C.H."/>
            <person name="De La Providencia I."/>
            <person name="Hainaut M."/>
            <person name="Kuo A."/>
            <person name="Kohler A."/>
            <person name="Murat C."/>
            <person name="Tang N."/>
            <person name="Roy S."/>
            <person name="Loubradou J."/>
            <person name="Henrissat B."/>
            <person name="Grigoriev I.V."/>
            <person name="Corradi N."/>
            <person name="Roux C."/>
            <person name="Martin F.M."/>
        </authorList>
    </citation>
    <scope>NUCLEOTIDE SEQUENCE [LARGE SCALE GENOMIC DNA]</scope>
    <source>
        <strain evidence="3 4">DAOM 194757</strain>
    </source>
</reference>
<evidence type="ECO:0000313" key="4">
    <source>
        <dbReference type="Proteomes" id="UP000266673"/>
    </source>
</evidence>
<proteinExistence type="predicted"/>